<protein>
    <submittedName>
        <fullName evidence="2">Uncharacterized protein</fullName>
    </submittedName>
</protein>
<comment type="caution">
    <text evidence="2">The sequence shown here is derived from an EMBL/GenBank/DDBJ whole genome shotgun (WGS) entry which is preliminary data.</text>
</comment>
<accession>A0A955L0D1</accession>
<proteinExistence type="predicted"/>
<reference evidence="2" key="1">
    <citation type="submission" date="2020-04" db="EMBL/GenBank/DDBJ databases">
        <authorList>
            <person name="Zhang T."/>
        </authorList>
    </citation>
    <scope>NUCLEOTIDE SEQUENCE</scope>
    <source>
        <strain evidence="2">HKST-UBA15</strain>
    </source>
</reference>
<evidence type="ECO:0000313" key="2">
    <source>
        <dbReference type="EMBL" id="MCA9380044.1"/>
    </source>
</evidence>
<dbReference type="EMBL" id="JAGQLL010000025">
    <property type="protein sequence ID" value="MCA9380044.1"/>
    <property type="molecule type" value="Genomic_DNA"/>
</dbReference>
<keyword evidence="1" id="KW-1133">Transmembrane helix</keyword>
<organism evidence="2 3">
    <name type="scientific">Candidatus Dojkabacteria bacterium</name>
    <dbReference type="NCBI Taxonomy" id="2099670"/>
    <lineage>
        <taxon>Bacteria</taxon>
        <taxon>Candidatus Dojkabacteria</taxon>
    </lineage>
</organism>
<dbReference type="AlphaFoldDB" id="A0A955L0D1"/>
<name>A0A955L0D1_9BACT</name>
<dbReference type="Proteomes" id="UP000745577">
    <property type="component" value="Unassembled WGS sequence"/>
</dbReference>
<reference evidence="2" key="2">
    <citation type="journal article" date="2021" name="Microbiome">
        <title>Successional dynamics and alternative stable states in a saline activated sludge microbial community over 9 years.</title>
        <authorList>
            <person name="Wang Y."/>
            <person name="Ye J."/>
            <person name="Ju F."/>
            <person name="Liu L."/>
            <person name="Boyd J.A."/>
            <person name="Deng Y."/>
            <person name="Parks D.H."/>
            <person name="Jiang X."/>
            <person name="Yin X."/>
            <person name="Woodcroft B.J."/>
            <person name="Tyson G.W."/>
            <person name="Hugenholtz P."/>
            <person name="Polz M.F."/>
            <person name="Zhang T."/>
        </authorList>
    </citation>
    <scope>NUCLEOTIDE SEQUENCE</scope>
    <source>
        <strain evidence="2">HKST-UBA15</strain>
    </source>
</reference>
<feature type="transmembrane region" description="Helical" evidence="1">
    <location>
        <begin position="56"/>
        <end position="75"/>
    </location>
</feature>
<evidence type="ECO:0000256" key="1">
    <source>
        <dbReference type="SAM" id="Phobius"/>
    </source>
</evidence>
<feature type="transmembrane region" description="Helical" evidence="1">
    <location>
        <begin position="12"/>
        <end position="35"/>
    </location>
</feature>
<evidence type="ECO:0000313" key="3">
    <source>
        <dbReference type="Proteomes" id="UP000745577"/>
    </source>
</evidence>
<keyword evidence="1" id="KW-0812">Transmembrane</keyword>
<sequence>MDNIFGINYQGYSLTGLFVALGILTVVITLVLYIFHLKNKLNNFENPKYGFLGKNIYPLIGFITLGSIILFAFYGSVAPTPSDTQADVKIDGQINATMKSQTIALVNVNFSFTPYVSGKPWGATGDTFDIYWDIEGKQKYTKYELSRTSANPSNFTMSLPKDTYDVKITLVYNDKTYSFEDRITY</sequence>
<keyword evidence="1" id="KW-0472">Membrane</keyword>
<gene>
    <name evidence="2" type="ORF">KC675_02580</name>
</gene>